<dbReference type="Proteomes" id="UP000054564">
    <property type="component" value="Unassembled WGS sequence"/>
</dbReference>
<sequence length="178" mass="19960">MRPNYPPCDSRLSWPIDGKALARAKGRLSVRCMAMMAENWSARLTDHLVESPAKRPPFIPRAKGWELFRADGHRLGTSQAAGYLTELWSCWSSWSYSCQKFDLPPNGGQIGWIAAAFGGDATANLDACVHILRTMYSGLGAATNGAYSWINKRNKSIKIHQIRWANIFRTVYNNDELP</sequence>
<comment type="caution">
    <text evidence="1">The sequence shown here is derived from an EMBL/GenBank/DDBJ whole genome shotgun (WGS) entry which is preliminary data.</text>
</comment>
<dbReference type="EMBL" id="AJIL01000012">
    <property type="protein sequence ID" value="KNF04384.1"/>
    <property type="molecule type" value="Genomic_DNA"/>
</dbReference>
<proteinExistence type="predicted"/>
<reference evidence="2" key="1">
    <citation type="submission" date="2014-03" db="EMBL/GenBank/DDBJ databases">
        <title>The Genome Sequence of Puccinia striiformis f. sp. tritici PST-78.</title>
        <authorList>
            <consortium name="The Broad Institute Genome Sequencing Platform"/>
            <person name="Cuomo C."/>
            <person name="Hulbert S."/>
            <person name="Chen X."/>
            <person name="Walker B."/>
            <person name="Young S.K."/>
            <person name="Zeng Q."/>
            <person name="Gargeya S."/>
            <person name="Fitzgerald M."/>
            <person name="Haas B."/>
            <person name="Abouelleil A."/>
            <person name="Alvarado L."/>
            <person name="Arachchi H.M."/>
            <person name="Berlin A.M."/>
            <person name="Chapman S.B."/>
            <person name="Goldberg J."/>
            <person name="Griggs A."/>
            <person name="Gujja S."/>
            <person name="Hansen M."/>
            <person name="Howarth C."/>
            <person name="Imamovic A."/>
            <person name="Larimer J."/>
            <person name="McCowan C."/>
            <person name="Montmayeur A."/>
            <person name="Murphy C."/>
            <person name="Neiman D."/>
            <person name="Pearson M."/>
            <person name="Priest M."/>
            <person name="Roberts A."/>
            <person name="Saif S."/>
            <person name="Shea T."/>
            <person name="Sisk P."/>
            <person name="Sykes S."/>
            <person name="Wortman J."/>
            <person name="Nusbaum C."/>
            <person name="Birren B."/>
        </authorList>
    </citation>
    <scope>NUCLEOTIDE SEQUENCE [LARGE SCALE GENOMIC DNA]</scope>
    <source>
        <strain evidence="2">race PST-78</strain>
    </source>
</reference>
<organism evidence="1 2">
    <name type="scientific">Puccinia striiformis f. sp. tritici PST-78</name>
    <dbReference type="NCBI Taxonomy" id="1165861"/>
    <lineage>
        <taxon>Eukaryota</taxon>
        <taxon>Fungi</taxon>
        <taxon>Dikarya</taxon>
        <taxon>Basidiomycota</taxon>
        <taxon>Pucciniomycotina</taxon>
        <taxon>Pucciniomycetes</taxon>
        <taxon>Pucciniales</taxon>
        <taxon>Pucciniaceae</taxon>
        <taxon>Puccinia</taxon>
    </lineage>
</organism>
<gene>
    <name evidence="1" type="ORF">PSTG_02300</name>
</gene>
<name>A0A0L0VYJ8_9BASI</name>
<evidence type="ECO:0000313" key="1">
    <source>
        <dbReference type="EMBL" id="KNF04384.1"/>
    </source>
</evidence>
<keyword evidence="2" id="KW-1185">Reference proteome</keyword>
<accession>A0A0L0VYJ8</accession>
<dbReference type="AlphaFoldDB" id="A0A0L0VYJ8"/>
<protein>
    <submittedName>
        <fullName evidence="1">Uncharacterized protein</fullName>
    </submittedName>
</protein>
<evidence type="ECO:0000313" key="2">
    <source>
        <dbReference type="Proteomes" id="UP000054564"/>
    </source>
</evidence>